<dbReference type="SUPFAM" id="SSF57414">
    <property type="entry name" value="Hairpin loop containing domain-like"/>
    <property type="match status" value="1"/>
</dbReference>
<dbReference type="AlphaFoldDB" id="A0AAN5CI96"/>
<evidence type="ECO:0000313" key="2">
    <source>
        <dbReference type="EMBL" id="GMR44891.1"/>
    </source>
</evidence>
<reference evidence="3" key="1">
    <citation type="submission" date="2022-10" db="EMBL/GenBank/DDBJ databases">
        <title>Genome assembly of Pristionchus species.</title>
        <authorList>
            <person name="Yoshida K."/>
            <person name="Sommer R.J."/>
        </authorList>
    </citation>
    <scope>NUCLEOTIDE SEQUENCE [LARGE SCALE GENOMIC DNA]</scope>
    <source>
        <strain evidence="3">RS5460</strain>
    </source>
</reference>
<proteinExistence type="predicted"/>
<evidence type="ECO:0000259" key="1">
    <source>
        <dbReference type="Pfam" id="PF00024"/>
    </source>
</evidence>
<keyword evidence="3" id="KW-1185">Reference proteome</keyword>
<sequence>DVIVVNAQPYERRSRTTLHYCKLQCMLSQQQGATRCASFVYDLLQQVCDLFSHTGDAAPSWLLDFHSRDYFEPNFGEGCDLKKRLPPETTNS</sequence>
<feature type="non-terminal residue" evidence="2">
    <location>
        <position position="1"/>
    </location>
</feature>
<evidence type="ECO:0000313" key="3">
    <source>
        <dbReference type="Proteomes" id="UP001328107"/>
    </source>
</evidence>
<dbReference type="Pfam" id="PF00024">
    <property type="entry name" value="PAN_1"/>
    <property type="match status" value="1"/>
</dbReference>
<dbReference type="InterPro" id="IPR003609">
    <property type="entry name" value="Pan_app"/>
</dbReference>
<feature type="domain" description="Apple" evidence="1">
    <location>
        <begin position="16"/>
        <end position="73"/>
    </location>
</feature>
<feature type="non-terminal residue" evidence="2">
    <location>
        <position position="92"/>
    </location>
</feature>
<dbReference type="Proteomes" id="UP001328107">
    <property type="component" value="Unassembled WGS sequence"/>
</dbReference>
<dbReference type="Gene3D" id="3.50.4.10">
    <property type="entry name" value="Hepatocyte Growth Factor"/>
    <property type="match status" value="1"/>
</dbReference>
<protein>
    <recommendedName>
        <fullName evidence="1">Apple domain-containing protein</fullName>
    </recommendedName>
</protein>
<dbReference type="EMBL" id="BTRK01000004">
    <property type="protein sequence ID" value="GMR44891.1"/>
    <property type="molecule type" value="Genomic_DNA"/>
</dbReference>
<comment type="caution">
    <text evidence="2">The sequence shown here is derived from an EMBL/GenBank/DDBJ whole genome shotgun (WGS) entry which is preliminary data.</text>
</comment>
<name>A0AAN5CI96_9BILA</name>
<accession>A0AAN5CI96</accession>
<organism evidence="2 3">
    <name type="scientific">Pristionchus mayeri</name>
    <dbReference type="NCBI Taxonomy" id="1317129"/>
    <lineage>
        <taxon>Eukaryota</taxon>
        <taxon>Metazoa</taxon>
        <taxon>Ecdysozoa</taxon>
        <taxon>Nematoda</taxon>
        <taxon>Chromadorea</taxon>
        <taxon>Rhabditida</taxon>
        <taxon>Rhabditina</taxon>
        <taxon>Diplogasteromorpha</taxon>
        <taxon>Diplogasteroidea</taxon>
        <taxon>Neodiplogasteridae</taxon>
        <taxon>Pristionchus</taxon>
    </lineage>
</organism>
<gene>
    <name evidence="2" type="ORF">PMAYCL1PPCAC_15086</name>
</gene>